<comment type="caution">
    <text evidence="2">The sequence shown here is derived from an EMBL/GenBank/DDBJ whole genome shotgun (WGS) entry which is preliminary data.</text>
</comment>
<evidence type="ECO:0000256" key="1">
    <source>
        <dbReference type="SAM" id="MobiDB-lite"/>
    </source>
</evidence>
<dbReference type="EMBL" id="JANJYJ010000002">
    <property type="protein sequence ID" value="KAK3227974.1"/>
    <property type="molecule type" value="Genomic_DNA"/>
</dbReference>
<name>A0AAE0B2J8_9ROSI</name>
<dbReference type="AlphaFoldDB" id="A0AAE0B2J8"/>
<gene>
    <name evidence="2" type="ORF">Dsin_007836</name>
</gene>
<keyword evidence="3" id="KW-1185">Reference proteome</keyword>
<protein>
    <submittedName>
        <fullName evidence="2">Uncharacterized protein</fullName>
    </submittedName>
</protein>
<reference evidence="2" key="1">
    <citation type="journal article" date="2023" name="Plant J.">
        <title>Genome sequences and population genomics provide insights into the demographic history, inbreeding, and mutation load of two 'living fossil' tree species of Dipteronia.</title>
        <authorList>
            <person name="Feng Y."/>
            <person name="Comes H.P."/>
            <person name="Chen J."/>
            <person name="Zhu S."/>
            <person name="Lu R."/>
            <person name="Zhang X."/>
            <person name="Li P."/>
            <person name="Qiu J."/>
            <person name="Olsen K.M."/>
            <person name="Qiu Y."/>
        </authorList>
    </citation>
    <scope>NUCLEOTIDE SEQUENCE</scope>
    <source>
        <strain evidence="2">NBL</strain>
    </source>
</reference>
<feature type="region of interest" description="Disordered" evidence="1">
    <location>
        <begin position="33"/>
        <end position="54"/>
    </location>
</feature>
<dbReference type="Proteomes" id="UP001281410">
    <property type="component" value="Unassembled WGS sequence"/>
</dbReference>
<proteinExistence type="predicted"/>
<accession>A0AAE0B2J8</accession>
<organism evidence="2 3">
    <name type="scientific">Dipteronia sinensis</name>
    <dbReference type="NCBI Taxonomy" id="43782"/>
    <lineage>
        <taxon>Eukaryota</taxon>
        <taxon>Viridiplantae</taxon>
        <taxon>Streptophyta</taxon>
        <taxon>Embryophyta</taxon>
        <taxon>Tracheophyta</taxon>
        <taxon>Spermatophyta</taxon>
        <taxon>Magnoliopsida</taxon>
        <taxon>eudicotyledons</taxon>
        <taxon>Gunneridae</taxon>
        <taxon>Pentapetalae</taxon>
        <taxon>rosids</taxon>
        <taxon>malvids</taxon>
        <taxon>Sapindales</taxon>
        <taxon>Sapindaceae</taxon>
        <taxon>Hippocastanoideae</taxon>
        <taxon>Acereae</taxon>
        <taxon>Dipteronia</taxon>
    </lineage>
</organism>
<evidence type="ECO:0000313" key="2">
    <source>
        <dbReference type="EMBL" id="KAK3227974.1"/>
    </source>
</evidence>
<sequence length="78" mass="8704">MAGGEILVAATYDKLLASTPEFQDLFNAHKNTEGSERHFESASSTKPVASEEEIQKTNVGKEIITPLRDQLIKKEERE</sequence>
<evidence type="ECO:0000313" key="3">
    <source>
        <dbReference type="Proteomes" id="UP001281410"/>
    </source>
</evidence>